<dbReference type="SUPFAM" id="SSF53756">
    <property type="entry name" value="UDP-Glycosyltransferase/glycogen phosphorylase"/>
    <property type="match status" value="1"/>
</dbReference>
<dbReference type="GO" id="GO:0016757">
    <property type="term" value="F:glycosyltransferase activity"/>
    <property type="evidence" value="ECO:0007669"/>
    <property type="project" value="InterPro"/>
</dbReference>
<protein>
    <submittedName>
        <fullName evidence="2">Glycosyltransferase</fullName>
    </submittedName>
</protein>
<name>D6D458_9BACE</name>
<reference evidence="2 3" key="1">
    <citation type="submission" date="2010-03" db="EMBL/GenBank/DDBJ databases">
        <title>The genome sequence of Bacteriodes xylanisolvens XB1A.</title>
        <authorList>
            <consortium name="metaHIT consortium -- http://www.metahit.eu/"/>
            <person name="Pajon A."/>
            <person name="Turner K."/>
            <person name="Parkhill J."/>
            <person name="Bernalier A."/>
        </authorList>
    </citation>
    <scope>NUCLEOTIDE SEQUENCE [LARGE SCALE GENOMIC DNA]</scope>
    <source>
        <strain evidence="2 3">XB1A</strain>
    </source>
</reference>
<dbReference type="eggNOG" id="COG0438">
    <property type="taxonomic scope" value="Bacteria"/>
</dbReference>
<dbReference type="Proteomes" id="UP000008795">
    <property type="component" value="Chromosome"/>
</dbReference>
<sequence>MKKVLTYYVTSYSMWYVYQKSDKYILLSDSYIREFLSFTRVKKATKLVVITNPITIPYIEEYEKILSYKRKEIIYVGRIDYNQKRVYRVIEVWKLLEKKYPDWKLIIIGDGEEKSKLEEQSFQLGLKRIVFEGFKNPLEYYKYASLLILTSEYEGFPLVIPEGMAWGVVPCVYGSYSAVYDIVKDDVNGIIIEPQKDEFDAENMAERMSLLMCDNVRLKLMAKAAKQMSNQYSLDVVSDSWYKLFV</sequence>
<dbReference type="HOGENOM" id="CLU_1127345_0_0_10"/>
<proteinExistence type="predicted"/>
<dbReference type="PATRIC" id="fig|657309.4.peg.3303"/>
<dbReference type="PANTHER" id="PTHR12526">
    <property type="entry name" value="GLYCOSYLTRANSFERASE"/>
    <property type="match status" value="1"/>
</dbReference>
<keyword evidence="2" id="KW-0808">Transferase</keyword>
<organism evidence="2 3">
    <name type="scientific">Bacteroides xylanisolvens XB1A</name>
    <dbReference type="NCBI Taxonomy" id="657309"/>
    <lineage>
        <taxon>Bacteria</taxon>
        <taxon>Pseudomonadati</taxon>
        <taxon>Bacteroidota</taxon>
        <taxon>Bacteroidia</taxon>
        <taxon>Bacteroidales</taxon>
        <taxon>Bacteroidaceae</taxon>
        <taxon>Bacteroides</taxon>
    </lineage>
</organism>
<accession>D6D458</accession>
<dbReference type="AlphaFoldDB" id="D6D458"/>
<dbReference type="CAZy" id="GT4">
    <property type="family name" value="Glycosyltransferase Family 4"/>
</dbReference>
<evidence type="ECO:0000313" key="2">
    <source>
        <dbReference type="EMBL" id="CBK69210.1"/>
    </source>
</evidence>
<dbReference type="Gene3D" id="3.40.50.2000">
    <property type="entry name" value="Glycogen Phosphorylase B"/>
    <property type="match status" value="2"/>
</dbReference>
<dbReference type="Pfam" id="PF00534">
    <property type="entry name" value="Glycos_transf_1"/>
    <property type="match status" value="1"/>
</dbReference>
<dbReference type="PANTHER" id="PTHR12526:SF628">
    <property type="entry name" value="MANNOSYLGLUCOSYLGLYCERATE SYNTHASE"/>
    <property type="match status" value="1"/>
</dbReference>
<reference evidence="2 3" key="2">
    <citation type="submission" date="2010-03" db="EMBL/GenBank/DDBJ databases">
        <authorList>
            <person name="Pajon A."/>
        </authorList>
    </citation>
    <scope>NUCLEOTIDE SEQUENCE [LARGE SCALE GENOMIC DNA]</scope>
    <source>
        <strain evidence="2 3">XB1A</strain>
    </source>
</reference>
<dbReference type="EMBL" id="FP929033">
    <property type="protein sequence ID" value="CBK69210.1"/>
    <property type="molecule type" value="Genomic_DNA"/>
</dbReference>
<dbReference type="InterPro" id="IPR001296">
    <property type="entry name" value="Glyco_trans_1"/>
</dbReference>
<dbReference type="KEGG" id="bxy:BXY_43140"/>
<evidence type="ECO:0000313" key="3">
    <source>
        <dbReference type="Proteomes" id="UP000008795"/>
    </source>
</evidence>
<gene>
    <name evidence="2" type="ORF">BXY_43140</name>
</gene>
<evidence type="ECO:0000259" key="1">
    <source>
        <dbReference type="Pfam" id="PF00534"/>
    </source>
</evidence>
<feature type="domain" description="Glycosyl transferase family 1" evidence="1">
    <location>
        <begin position="69"/>
        <end position="227"/>
    </location>
</feature>